<accession>A0A5E7AJQ2</accession>
<dbReference type="Pfam" id="PF03358">
    <property type="entry name" value="FMN_red"/>
    <property type="match status" value="1"/>
</dbReference>
<dbReference type="GO" id="GO:0005829">
    <property type="term" value="C:cytosol"/>
    <property type="evidence" value="ECO:0007669"/>
    <property type="project" value="TreeGrafter"/>
</dbReference>
<evidence type="ECO:0000259" key="3">
    <source>
        <dbReference type="Pfam" id="PF03358"/>
    </source>
</evidence>
<dbReference type="InterPro" id="IPR050712">
    <property type="entry name" value="NAD(P)H-dep_reductase"/>
</dbReference>
<dbReference type="GO" id="GO:0010181">
    <property type="term" value="F:FMN binding"/>
    <property type="evidence" value="ECO:0007669"/>
    <property type="project" value="TreeGrafter"/>
</dbReference>
<evidence type="ECO:0000313" key="4">
    <source>
        <dbReference type="EMBL" id="VVN79276.1"/>
    </source>
</evidence>
<keyword evidence="2" id="KW-0285">Flavoprotein</keyword>
<keyword evidence="2" id="KW-0288">FMN</keyword>
<organism evidence="4 5">
    <name type="scientific">Pseudomonas fluorescens</name>
    <dbReference type="NCBI Taxonomy" id="294"/>
    <lineage>
        <taxon>Bacteria</taxon>
        <taxon>Pseudomonadati</taxon>
        <taxon>Pseudomonadota</taxon>
        <taxon>Gammaproteobacteria</taxon>
        <taxon>Pseudomonadales</taxon>
        <taxon>Pseudomonadaceae</taxon>
        <taxon>Pseudomonas</taxon>
    </lineage>
</organism>
<dbReference type="AlphaFoldDB" id="A0A5E7AJQ2"/>
<dbReference type="Gene3D" id="3.40.50.360">
    <property type="match status" value="1"/>
</dbReference>
<dbReference type="RefSeq" id="WP_150636756.1">
    <property type="nucleotide sequence ID" value="NZ_CABVHP010000002.1"/>
</dbReference>
<evidence type="ECO:0000256" key="1">
    <source>
        <dbReference type="ARBA" id="ARBA00001917"/>
    </source>
</evidence>
<reference evidence="4 5" key="1">
    <citation type="submission" date="2019-09" db="EMBL/GenBank/DDBJ databases">
        <authorList>
            <person name="Chandra G."/>
            <person name="Truman W A."/>
        </authorList>
    </citation>
    <scope>NUCLEOTIDE SEQUENCE [LARGE SCALE GENOMIC DNA]</scope>
    <source>
        <strain evidence="4">PS704</strain>
    </source>
</reference>
<sequence length="222" mass="24764">MPPPIPLIGIIIGTVREGHFGEEHERWIYEIASQRTNLAIELIDLREHNPPFLDGRQPAISADLKIQAAQRWADRLSPLDGVIVVIREYGHGASTELEKALHLAGQQLARKPIGFVGYGGIGSAIGQLRRIAIGLQMVPVRTAVRIGISEFNGIRQQGKTFNDYPFLAHAIIELLDNLAWWAQALKPPRETRWPATTQLSTHYCPLLQGKLAWPNNAIDEPR</sequence>
<proteinExistence type="predicted"/>
<dbReference type="Proteomes" id="UP000326557">
    <property type="component" value="Unassembled WGS sequence"/>
</dbReference>
<dbReference type="SUPFAM" id="SSF52218">
    <property type="entry name" value="Flavoproteins"/>
    <property type="match status" value="1"/>
</dbReference>
<dbReference type="OrthoDB" id="9812295at2"/>
<feature type="domain" description="NADPH-dependent FMN reductase-like" evidence="3">
    <location>
        <begin position="8"/>
        <end position="144"/>
    </location>
</feature>
<name>A0A5E7AJQ2_PSEFL</name>
<dbReference type="GO" id="GO:0016655">
    <property type="term" value="F:oxidoreductase activity, acting on NAD(P)H, quinone or similar compound as acceptor"/>
    <property type="evidence" value="ECO:0007669"/>
    <property type="project" value="UniProtKB-ARBA"/>
</dbReference>
<dbReference type="PANTHER" id="PTHR30543">
    <property type="entry name" value="CHROMATE REDUCTASE"/>
    <property type="match status" value="1"/>
</dbReference>
<dbReference type="InterPro" id="IPR029039">
    <property type="entry name" value="Flavoprotein-like_sf"/>
</dbReference>
<dbReference type="PANTHER" id="PTHR30543:SF21">
    <property type="entry name" value="NAD(P)H-DEPENDENT FMN REDUCTASE LOT6"/>
    <property type="match status" value="1"/>
</dbReference>
<evidence type="ECO:0000313" key="5">
    <source>
        <dbReference type="Proteomes" id="UP000326557"/>
    </source>
</evidence>
<dbReference type="EMBL" id="CABVHP010000002">
    <property type="protein sequence ID" value="VVN79276.1"/>
    <property type="molecule type" value="Genomic_DNA"/>
</dbReference>
<gene>
    <name evidence="4" type="ORF">PS704_00967</name>
</gene>
<dbReference type="InterPro" id="IPR005025">
    <property type="entry name" value="FMN_Rdtase-like_dom"/>
</dbReference>
<comment type="cofactor">
    <cofactor evidence="1">
        <name>FMN</name>
        <dbReference type="ChEBI" id="CHEBI:58210"/>
    </cofactor>
</comment>
<protein>
    <recommendedName>
        <fullName evidence="3">NADPH-dependent FMN reductase-like domain-containing protein</fullName>
    </recommendedName>
</protein>
<evidence type="ECO:0000256" key="2">
    <source>
        <dbReference type="ARBA" id="ARBA00022643"/>
    </source>
</evidence>